<dbReference type="OrthoDB" id="8595054at2"/>
<feature type="transmembrane region" description="Helical" evidence="6">
    <location>
        <begin position="66"/>
        <end position="88"/>
    </location>
</feature>
<feature type="transmembrane region" description="Helical" evidence="6">
    <location>
        <begin position="7"/>
        <end position="25"/>
    </location>
</feature>
<dbReference type="InterPro" id="IPR005171">
    <property type="entry name" value="Cyt_c_oxidase_su4_prok"/>
</dbReference>
<dbReference type="EMBL" id="LZKJ01000196">
    <property type="protein sequence ID" value="OBI40672.1"/>
    <property type="molecule type" value="Genomic_DNA"/>
</dbReference>
<evidence type="ECO:0000256" key="6">
    <source>
        <dbReference type="SAM" id="Phobius"/>
    </source>
</evidence>
<evidence type="ECO:0000256" key="5">
    <source>
        <dbReference type="ARBA" id="ARBA00023136"/>
    </source>
</evidence>
<comment type="subcellular location">
    <subcellularLocation>
        <location evidence="1">Cell membrane</location>
        <topology evidence="1">Multi-pass membrane protein</topology>
    </subcellularLocation>
</comment>
<evidence type="ECO:0000256" key="4">
    <source>
        <dbReference type="ARBA" id="ARBA00022989"/>
    </source>
</evidence>
<evidence type="ECO:0000256" key="3">
    <source>
        <dbReference type="ARBA" id="ARBA00022692"/>
    </source>
</evidence>
<keyword evidence="3 6" id="KW-0812">Transmembrane</keyword>
<name>A0A1A2YTV0_9MYCO</name>
<evidence type="ECO:0000313" key="8">
    <source>
        <dbReference type="Proteomes" id="UP000093592"/>
    </source>
</evidence>
<keyword evidence="5 6" id="KW-0472">Membrane</keyword>
<dbReference type="GO" id="GO:0005886">
    <property type="term" value="C:plasma membrane"/>
    <property type="evidence" value="ECO:0007669"/>
    <property type="project" value="UniProtKB-SubCell"/>
</dbReference>
<dbReference type="RefSeq" id="WP_065016243.1">
    <property type="nucleotide sequence ID" value="NZ_LZKJ01000196.1"/>
</dbReference>
<reference evidence="8" key="1">
    <citation type="submission" date="2016-06" db="EMBL/GenBank/DDBJ databases">
        <authorList>
            <person name="Sutton G."/>
            <person name="Brinkac L."/>
            <person name="Sanka R."/>
            <person name="Adams M."/>
            <person name="Lau E."/>
            <person name="Sam S."/>
            <person name="Sreng N."/>
            <person name="Him V."/>
            <person name="Kerleguer A."/>
            <person name="Cheng S."/>
        </authorList>
    </citation>
    <scope>NUCLEOTIDE SEQUENCE [LARGE SCALE GENOMIC DNA]</scope>
    <source>
        <strain evidence="8">E861</strain>
    </source>
</reference>
<proteinExistence type="predicted"/>
<organism evidence="7 8">
    <name type="scientific">Mycobacterium kyorinense</name>
    <dbReference type="NCBI Taxonomy" id="487514"/>
    <lineage>
        <taxon>Bacteria</taxon>
        <taxon>Bacillati</taxon>
        <taxon>Actinomycetota</taxon>
        <taxon>Actinomycetes</taxon>
        <taxon>Mycobacteriales</taxon>
        <taxon>Mycobacteriaceae</taxon>
        <taxon>Mycobacterium</taxon>
    </lineage>
</organism>
<keyword evidence="2" id="KW-1003">Cell membrane</keyword>
<accession>A0A1A2YTV0</accession>
<dbReference type="AlphaFoldDB" id="A0A1A2YTV0"/>
<comment type="caution">
    <text evidence="7">The sequence shown here is derived from an EMBL/GenBank/DDBJ whole genome shotgun (WGS) entry which is preliminary data.</text>
</comment>
<dbReference type="Proteomes" id="UP000093592">
    <property type="component" value="Unassembled WGS sequence"/>
</dbReference>
<evidence type="ECO:0000256" key="2">
    <source>
        <dbReference type="ARBA" id="ARBA00022475"/>
    </source>
</evidence>
<protein>
    <submittedName>
        <fullName evidence="7">Prokaryotic cytochrome C oxidase subunit IV family protein</fullName>
    </submittedName>
</protein>
<evidence type="ECO:0000256" key="1">
    <source>
        <dbReference type="ARBA" id="ARBA00004651"/>
    </source>
</evidence>
<feature type="transmembrane region" description="Helical" evidence="6">
    <location>
        <begin position="37"/>
        <end position="59"/>
    </location>
</feature>
<sequence length="89" mass="9838">MTTTARLTGVWLILSAITVVTWWLGPAHTHGTPTASLAITIAVLALALVKAHLIIANFMEVRTAPWWLRLSTDGWLLALWGAILAIYFW</sequence>
<evidence type="ECO:0000313" key="7">
    <source>
        <dbReference type="EMBL" id="OBI40672.1"/>
    </source>
</evidence>
<dbReference type="Pfam" id="PF03626">
    <property type="entry name" value="COX4_pro"/>
    <property type="match status" value="1"/>
</dbReference>
<keyword evidence="4 6" id="KW-1133">Transmembrane helix</keyword>
<gene>
    <name evidence="7" type="ORF">A5707_08475</name>
</gene>